<dbReference type="KEGG" id="ssin:G7078_07705"/>
<dbReference type="RefSeq" id="WP_166094678.1">
    <property type="nucleotide sequence ID" value="NZ_CP049871.1"/>
</dbReference>
<name>A0A6G7ZP47_9SPHN</name>
<organism evidence="1 2">
    <name type="scientific">Sphingomonas sinipercae</name>
    <dbReference type="NCBI Taxonomy" id="2714944"/>
    <lineage>
        <taxon>Bacteria</taxon>
        <taxon>Pseudomonadati</taxon>
        <taxon>Pseudomonadota</taxon>
        <taxon>Alphaproteobacteria</taxon>
        <taxon>Sphingomonadales</taxon>
        <taxon>Sphingomonadaceae</taxon>
        <taxon>Sphingomonas</taxon>
    </lineage>
</organism>
<dbReference type="Proteomes" id="UP000502502">
    <property type="component" value="Chromosome"/>
</dbReference>
<evidence type="ECO:0000313" key="1">
    <source>
        <dbReference type="EMBL" id="QIL02676.1"/>
    </source>
</evidence>
<dbReference type="EMBL" id="CP049871">
    <property type="protein sequence ID" value="QIL02676.1"/>
    <property type="molecule type" value="Genomic_DNA"/>
</dbReference>
<proteinExistence type="predicted"/>
<protein>
    <submittedName>
        <fullName evidence="1">Nucleoside-diphosphate sugar epimerase</fullName>
    </submittedName>
</protein>
<gene>
    <name evidence="1" type="ORF">G7078_07705</name>
</gene>
<dbReference type="Pfam" id="PF06258">
    <property type="entry name" value="Mito_fiss_Elm1"/>
    <property type="match status" value="1"/>
</dbReference>
<accession>A0A6G7ZP47</accession>
<dbReference type="AlphaFoldDB" id="A0A6G7ZP47"/>
<dbReference type="InterPro" id="IPR009367">
    <property type="entry name" value="Elm1-like"/>
</dbReference>
<sequence length="310" mass="32855">MGKPRVWVLLGGRKGDNNQLLALAGALGWPFEAKPLRYNRLRLLSKRLLGPTLAVLDEPSRQSLGGPLPDFVLASGHRSVPVVRALQDRSGGRLQSVHIGNPRVSPRHFGLVVTTPQYPVPDGPNVLRLPISLSPPAKLAKARGKRPTRLLALGGPTAFWRLDEEALAQAVRTLSAAATKDGGRLVISASPRTPPALSKQLQATTTPFADLLAEADEVFVTADSVAMISEAIATGKPVGIIPVRPTAAGRIALAVADALGRPAFPRDLRRFWAGIDRLGLAGTVEAPRRGDVPDVLAQAVARVKSLALPQ</sequence>
<keyword evidence="2" id="KW-1185">Reference proteome</keyword>
<reference evidence="1 2" key="1">
    <citation type="submission" date="2020-03" db="EMBL/GenBank/DDBJ databases">
        <title>Sphingomonas sp. nov., isolated from fish.</title>
        <authorList>
            <person name="Hyun D.-W."/>
            <person name="Bae J.-W."/>
        </authorList>
    </citation>
    <scope>NUCLEOTIDE SEQUENCE [LARGE SCALE GENOMIC DNA]</scope>
    <source>
        <strain evidence="1 2">HDW15C</strain>
    </source>
</reference>
<evidence type="ECO:0000313" key="2">
    <source>
        <dbReference type="Proteomes" id="UP000502502"/>
    </source>
</evidence>